<name>A0DF42_PARTE</name>
<gene>
    <name evidence="2" type="ORF">GSPATT00016472001</name>
</gene>
<dbReference type="EMBL" id="CT868418">
    <property type="protein sequence ID" value="CAK81659.1"/>
    <property type="molecule type" value="Genomic_DNA"/>
</dbReference>
<evidence type="ECO:0000313" key="3">
    <source>
        <dbReference type="Proteomes" id="UP000000600"/>
    </source>
</evidence>
<evidence type="ECO:0000313" key="2">
    <source>
        <dbReference type="EMBL" id="CAK81659.1"/>
    </source>
</evidence>
<dbReference type="OMA" id="QVTINYF"/>
<organism evidence="2 3">
    <name type="scientific">Paramecium tetraurelia</name>
    <dbReference type="NCBI Taxonomy" id="5888"/>
    <lineage>
        <taxon>Eukaryota</taxon>
        <taxon>Sar</taxon>
        <taxon>Alveolata</taxon>
        <taxon>Ciliophora</taxon>
        <taxon>Intramacronucleata</taxon>
        <taxon>Oligohymenophorea</taxon>
        <taxon>Peniculida</taxon>
        <taxon>Parameciidae</taxon>
        <taxon>Paramecium</taxon>
    </lineage>
</organism>
<feature type="coiled-coil region" evidence="1">
    <location>
        <begin position="23"/>
        <end position="54"/>
    </location>
</feature>
<accession>A0DF42</accession>
<protein>
    <submittedName>
        <fullName evidence="2">Uncharacterized protein</fullName>
    </submittedName>
</protein>
<evidence type="ECO:0000256" key="1">
    <source>
        <dbReference type="SAM" id="Coils"/>
    </source>
</evidence>
<dbReference type="KEGG" id="ptm:GSPATT00016472001"/>
<keyword evidence="3" id="KW-1185">Reference proteome</keyword>
<reference evidence="2 3" key="1">
    <citation type="journal article" date="2006" name="Nature">
        <title>Global trends of whole-genome duplications revealed by the ciliate Paramecium tetraurelia.</title>
        <authorList>
            <consortium name="Genoscope"/>
            <person name="Aury J.-M."/>
            <person name="Jaillon O."/>
            <person name="Duret L."/>
            <person name="Noel B."/>
            <person name="Jubin C."/>
            <person name="Porcel B.M."/>
            <person name="Segurens B."/>
            <person name="Daubin V."/>
            <person name="Anthouard V."/>
            <person name="Aiach N."/>
            <person name="Arnaiz O."/>
            <person name="Billaut A."/>
            <person name="Beisson J."/>
            <person name="Blanc I."/>
            <person name="Bouhouche K."/>
            <person name="Camara F."/>
            <person name="Duharcourt S."/>
            <person name="Guigo R."/>
            <person name="Gogendeau D."/>
            <person name="Katinka M."/>
            <person name="Keller A.-M."/>
            <person name="Kissmehl R."/>
            <person name="Klotz C."/>
            <person name="Koll F."/>
            <person name="Le Moue A."/>
            <person name="Lepere C."/>
            <person name="Malinsky S."/>
            <person name="Nowacki M."/>
            <person name="Nowak J.K."/>
            <person name="Plattner H."/>
            <person name="Poulain J."/>
            <person name="Ruiz F."/>
            <person name="Serrano V."/>
            <person name="Zagulski M."/>
            <person name="Dessen P."/>
            <person name="Betermier M."/>
            <person name="Weissenbach J."/>
            <person name="Scarpelli C."/>
            <person name="Schachter V."/>
            <person name="Sperling L."/>
            <person name="Meyer E."/>
            <person name="Cohen J."/>
            <person name="Wincker P."/>
        </authorList>
    </citation>
    <scope>NUCLEOTIDE SEQUENCE [LARGE SCALE GENOMIC DNA]</scope>
    <source>
        <strain evidence="2 3">Stock d4-2</strain>
    </source>
</reference>
<dbReference type="RefSeq" id="XP_001449056.1">
    <property type="nucleotide sequence ID" value="XM_001449019.1"/>
</dbReference>
<proteinExistence type="predicted"/>
<sequence length="84" mass="10250">MQDLYQVTINYFTKLEDQLNTKYSQFQQELQQQVEMATEKKKEYKEYLQRIQKQTLSEQMKVDAKEIKIVKKFGIRKTKQKAPR</sequence>
<dbReference type="Proteomes" id="UP000000600">
    <property type="component" value="Unassembled WGS sequence"/>
</dbReference>
<dbReference type="AlphaFoldDB" id="A0DF42"/>
<dbReference type="HOGENOM" id="CLU_2532350_0_0_1"/>
<dbReference type="GeneID" id="5034853"/>
<keyword evidence="1" id="KW-0175">Coiled coil</keyword>
<dbReference type="InParanoid" id="A0DF42"/>